<evidence type="ECO:0000313" key="8">
    <source>
        <dbReference type="Proteomes" id="UP000544107"/>
    </source>
</evidence>
<dbReference type="RefSeq" id="WP_075614865.1">
    <property type="nucleotide sequence ID" value="NZ_JACIED010000001.1"/>
</dbReference>
<accession>A0A1Q9A388</accession>
<evidence type="ECO:0000256" key="1">
    <source>
        <dbReference type="ARBA" id="ARBA00008361"/>
    </source>
</evidence>
<dbReference type="EMBL" id="JACIED010000001">
    <property type="protein sequence ID" value="MBB4006062.1"/>
    <property type="molecule type" value="Genomic_DNA"/>
</dbReference>
<dbReference type="Pfam" id="PF08241">
    <property type="entry name" value="Methyltransf_11"/>
    <property type="match status" value="1"/>
</dbReference>
<dbReference type="SUPFAM" id="SSF53335">
    <property type="entry name" value="S-adenosyl-L-methionine-dependent methyltransferases"/>
    <property type="match status" value="1"/>
</dbReference>
<dbReference type="STRING" id="887144.BJF91_18390"/>
<protein>
    <submittedName>
        <fullName evidence="6">SAM-dependent methyltransferase</fullName>
    </submittedName>
    <submittedName>
        <fullName evidence="5">Ubiquinone/menaquinone biosynthesis C-methylase UbiE</fullName>
    </submittedName>
</protein>
<dbReference type="InterPro" id="IPR029063">
    <property type="entry name" value="SAM-dependent_MTases_sf"/>
</dbReference>
<dbReference type="PANTHER" id="PTHR44942:SF4">
    <property type="entry name" value="METHYLTRANSFERASE TYPE 11 DOMAIN-CONTAINING PROTEIN"/>
    <property type="match status" value="1"/>
</dbReference>
<dbReference type="InterPro" id="IPR013216">
    <property type="entry name" value="Methyltransf_11"/>
</dbReference>
<evidence type="ECO:0000313" key="6">
    <source>
        <dbReference type="EMBL" id="OLP49073.1"/>
    </source>
</evidence>
<dbReference type="AlphaFoldDB" id="A0A1Q9A388"/>
<dbReference type="GO" id="GO:0032259">
    <property type="term" value="P:methylation"/>
    <property type="evidence" value="ECO:0007669"/>
    <property type="project" value="UniProtKB-KW"/>
</dbReference>
<keyword evidence="2 6" id="KW-0489">Methyltransferase</keyword>
<organism evidence="6 7">
    <name type="scientific">Allorhizobium taibaishanense</name>
    <dbReference type="NCBI Taxonomy" id="887144"/>
    <lineage>
        <taxon>Bacteria</taxon>
        <taxon>Pseudomonadati</taxon>
        <taxon>Pseudomonadota</taxon>
        <taxon>Alphaproteobacteria</taxon>
        <taxon>Hyphomicrobiales</taxon>
        <taxon>Rhizobiaceae</taxon>
        <taxon>Rhizobium/Agrobacterium group</taxon>
        <taxon>Allorhizobium</taxon>
    </lineage>
</organism>
<dbReference type="InterPro" id="IPR051052">
    <property type="entry name" value="Diverse_substrate_MTase"/>
</dbReference>
<dbReference type="GO" id="GO:0008757">
    <property type="term" value="F:S-adenosylmethionine-dependent methyltransferase activity"/>
    <property type="evidence" value="ECO:0007669"/>
    <property type="project" value="InterPro"/>
</dbReference>
<keyword evidence="7" id="KW-1185">Reference proteome</keyword>
<dbReference type="OrthoDB" id="9787738at2"/>
<dbReference type="Gene3D" id="3.40.50.150">
    <property type="entry name" value="Vaccinia Virus protein VP39"/>
    <property type="match status" value="1"/>
</dbReference>
<name>A0A1Q9A388_9HYPH</name>
<comment type="caution">
    <text evidence="6">The sequence shown here is derived from an EMBL/GenBank/DDBJ whole genome shotgun (WGS) entry which is preliminary data.</text>
</comment>
<comment type="similarity">
    <text evidence="1">Belongs to the methyltransferase superfamily.</text>
</comment>
<evidence type="ECO:0000313" key="7">
    <source>
        <dbReference type="Proteomes" id="UP000185598"/>
    </source>
</evidence>
<gene>
    <name evidence="6" type="ORF">BJF91_18390</name>
    <name evidence="5" type="ORF">GGQ71_000298</name>
</gene>
<keyword evidence="3 6" id="KW-0808">Transferase</keyword>
<dbReference type="Proteomes" id="UP000185598">
    <property type="component" value="Unassembled WGS sequence"/>
</dbReference>
<dbReference type="CDD" id="cd02440">
    <property type="entry name" value="AdoMet_MTases"/>
    <property type="match status" value="1"/>
</dbReference>
<evidence type="ECO:0000256" key="2">
    <source>
        <dbReference type="ARBA" id="ARBA00022603"/>
    </source>
</evidence>
<proteinExistence type="inferred from homology"/>
<reference evidence="6 7" key="1">
    <citation type="submission" date="2016-09" db="EMBL/GenBank/DDBJ databases">
        <title>Rhizobium oryziradicis sp. nov., isolated from the root of rice.</title>
        <authorList>
            <person name="Zhao J."/>
            <person name="Zhang X."/>
        </authorList>
    </citation>
    <scope>NUCLEOTIDE SEQUENCE [LARGE SCALE GENOMIC DNA]</scope>
    <source>
        <strain evidence="6 7">14971</strain>
    </source>
</reference>
<evidence type="ECO:0000259" key="4">
    <source>
        <dbReference type="Pfam" id="PF08241"/>
    </source>
</evidence>
<dbReference type="EMBL" id="MKIN01000022">
    <property type="protein sequence ID" value="OLP49073.1"/>
    <property type="molecule type" value="Genomic_DNA"/>
</dbReference>
<sequence length="255" mass="28171">MTKDSHDRNVQQNFGPRAGAYVESAVHATGADLARLGELARNAGARHGIDLGCGGGHVSYAIAPHLETVTAVDLSNDMLTAVTEAAKARGLANITTLQSPVEHLPCEDGQFDFLACRFTAHHWHDAEAGLRQARRVLKSGSQAVFIDVVSPQLPLANTHLQAVELLRDTSHVRNYTIAEWTEVLGRAGFAIEAFHTSRLRMEFKVWTDRMDTPESLRAAIRQLQQSAAFDVRTYFEIEDDGSFMLDVAMFETRRV</sequence>
<dbReference type="Proteomes" id="UP000544107">
    <property type="component" value="Unassembled WGS sequence"/>
</dbReference>
<dbReference type="PANTHER" id="PTHR44942">
    <property type="entry name" value="METHYLTRANSF_11 DOMAIN-CONTAINING PROTEIN"/>
    <property type="match status" value="1"/>
</dbReference>
<evidence type="ECO:0000256" key="3">
    <source>
        <dbReference type="ARBA" id="ARBA00022679"/>
    </source>
</evidence>
<keyword evidence="5" id="KW-0830">Ubiquinone</keyword>
<feature type="domain" description="Methyltransferase type 11" evidence="4">
    <location>
        <begin position="50"/>
        <end position="145"/>
    </location>
</feature>
<evidence type="ECO:0000313" key="5">
    <source>
        <dbReference type="EMBL" id="MBB4006062.1"/>
    </source>
</evidence>
<reference evidence="5 8" key="2">
    <citation type="submission" date="2020-08" db="EMBL/GenBank/DDBJ databases">
        <title>Genomic Encyclopedia of Type Strains, Phase IV (KMG-IV): sequencing the most valuable type-strain genomes for metagenomic binning, comparative biology and taxonomic classification.</title>
        <authorList>
            <person name="Goeker M."/>
        </authorList>
    </citation>
    <scope>NUCLEOTIDE SEQUENCE [LARGE SCALE GENOMIC DNA]</scope>
    <source>
        <strain evidence="5 8">DSM 100021</strain>
    </source>
</reference>